<accession>A0A243QAB5</accession>
<dbReference type="Gene3D" id="3.30.559.30">
    <property type="entry name" value="Nonribosomal peptide synthetase, condensation domain"/>
    <property type="match status" value="1"/>
</dbReference>
<dbReference type="Gene3D" id="3.30.559.10">
    <property type="entry name" value="Chloramphenicol acetyltransferase-like domain"/>
    <property type="match status" value="1"/>
</dbReference>
<comment type="caution">
    <text evidence="2">The sequence shown here is derived from an EMBL/GenBank/DDBJ whole genome shotgun (WGS) entry which is preliminary data.</text>
</comment>
<dbReference type="OrthoDB" id="4368617at2"/>
<proteinExistence type="predicted"/>
<evidence type="ECO:0000256" key="1">
    <source>
        <dbReference type="SAM" id="MobiDB-lite"/>
    </source>
</evidence>
<dbReference type="RefSeq" id="WP_086535855.1">
    <property type="nucleotide sequence ID" value="NZ_JBLKRZ010000008.1"/>
</dbReference>
<reference evidence="2 3" key="1">
    <citation type="submission" date="2017-05" db="EMBL/GenBank/DDBJ databases">
        <title>Biotechnological potential of actinobacteria isolated from South African environments.</title>
        <authorList>
            <person name="Le Roes-Hill M."/>
            <person name="Prins A."/>
            <person name="Durrell K.A."/>
        </authorList>
    </citation>
    <scope>NUCLEOTIDE SEQUENCE [LARGE SCALE GENOMIC DNA]</scope>
    <source>
        <strain evidence="2">BS2</strain>
    </source>
</reference>
<evidence type="ECO:0008006" key="4">
    <source>
        <dbReference type="Google" id="ProtNLM"/>
    </source>
</evidence>
<dbReference type="InterPro" id="IPR023213">
    <property type="entry name" value="CAT-like_dom_sf"/>
</dbReference>
<evidence type="ECO:0000313" key="3">
    <source>
        <dbReference type="Proteomes" id="UP000194632"/>
    </source>
</evidence>
<dbReference type="EMBL" id="NGFO01000014">
    <property type="protein sequence ID" value="OUC78258.1"/>
    <property type="molecule type" value="Genomic_DNA"/>
</dbReference>
<dbReference type="AlphaFoldDB" id="A0A243QAB5"/>
<organism evidence="2 3">
    <name type="scientific">Gordonia lacunae</name>
    <dbReference type="NCBI Taxonomy" id="417102"/>
    <lineage>
        <taxon>Bacteria</taxon>
        <taxon>Bacillati</taxon>
        <taxon>Actinomycetota</taxon>
        <taxon>Actinomycetes</taxon>
        <taxon>Mycobacteriales</taxon>
        <taxon>Gordoniaceae</taxon>
        <taxon>Gordonia</taxon>
    </lineage>
</organism>
<feature type="compositionally biased region" description="Basic and acidic residues" evidence="1">
    <location>
        <begin position="10"/>
        <end position="22"/>
    </location>
</feature>
<protein>
    <recommendedName>
        <fullName evidence="4">Diacylglycerol O-acyltransferase</fullName>
    </recommendedName>
</protein>
<name>A0A243QAB5_9ACTN</name>
<sequence>MTTMQSHAAGRPEDERAAGGERGLRGLAARVRAEGSAIRGDRLTSEDAPFWFVTPALGWSVVLQLVWVFDDEVSIEALTAMNAALARGRLNRMLVVPDVVGARPRWVEAPDAPGLAADSRPVSEAEIDEWATAEMSGVPLDAEGGRCWRLRSVPTAAGGTVVSLCALHVVTDGRGMLAAATEAAMASAVPLDPGAGPATAAAREAPHPPVSWRRRRIGDVVDAGSQAVAVVTGLARAALEQRKAGGPEPDPRPARTPIAERSPAAEFTWATATVPAADFDRVAAEHDGTANTLFIAVVSGLLRSSGHAPLPNPIKVGVPVDRRESEADTRSNPIAGVSVYLTDEPVAGGDLGGIRSACKAAFVRLSEGRRAPHIHLRPLAWFLPPAVIVKIVSAGNGIPDAVISNLGDVRPAATVLGGRPARKIAFRGMAQGVDASAGQRFGDGVQSWLVRTRDQVTFTVLGCDETSFSSDAVVADLLDRELTAWGLPHEIW</sequence>
<feature type="region of interest" description="Disordered" evidence="1">
    <location>
        <begin position="1"/>
        <end position="22"/>
    </location>
</feature>
<evidence type="ECO:0000313" key="2">
    <source>
        <dbReference type="EMBL" id="OUC78258.1"/>
    </source>
</evidence>
<keyword evidence="3" id="KW-1185">Reference proteome</keyword>
<dbReference type="STRING" id="417102.CA982_13625"/>
<gene>
    <name evidence="2" type="ORF">CA982_13625</name>
</gene>
<dbReference type="SUPFAM" id="SSF52777">
    <property type="entry name" value="CoA-dependent acyltransferases"/>
    <property type="match status" value="1"/>
</dbReference>
<dbReference type="Proteomes" id="UP000194632">
    <property type="component" value="Unassembled WGS sequence"/>
</dbReference>